<sequence length="262" mass="28297">MVEITFDQLHGWLVAFLWPFMRLSAFVMASPLWGHSSAPRQVKIGLTALICVAITPTLPPMPEAPIMSWAGLGIMVEQVMIGAAMGVVMHVIFATVQAAGDFIALQMGLGFATFFSPDTGTNTMILARVFYMITLLMFLAMNGHLVALEILVNSFTSLPIGSGVNLNAFELLARFGNTVFVLGLKLALPVVSALLIINLSLGILNRSAPQLTVFSIGFPMSLTAGVFLLMVLMTDLDRYLEQLFAIGLGFMRNLLTAMAPLV</sequence>
<keyword evidence="6 10" id="KW-1133">Transmembrane helix</keyword>
<comment type="function">
    <text evidence="1 10">Role in flagellar biosynthesis.</text>
</comment>
<dbReference type="PANTHER" id="PTHR30065:SF8">
    <property type="entry name" value="FLAGELLAR BIOSYNTHETIC PROTEIN FLIR"/>
    <property type="match status" value="1"/>
</dbReference>
<reference evidence="11 12" key="1">
    <citation type="submission" date="2016-10" db="EMBL/GenBank/DDBJ databases">
        <authorList>
            <person name="de Groot N.N."/>
        </authorList>
    </citation>
    <scope>NUCLEOTIDE SEQUENCE [LARGE SCALE GENOMIC DNA]</scope>
    <source>
        <strain evidence="11 12">BH539</strain>
    </source>
</reference>
<evidence type="ECO:0000256" key="10">
    <source>
        <dbReference type="RuleBase" id="RU362071"/>
    </source>
</evidence>
<evidence type="ECO:0000256" key="7">
    <source>
        <dbReference type="ARBA" id="ARBA00023136"/>
    </source>
</evidence>
<comment type="similarity">
    <text evidence="2 10">Belongs to the FliR/MopE/SpaR family.</text>
</comment>
<dbReference type="PANTHER" id="PTHR30065">
    <property type="entry name" value="FLAGELLAR BIOSYNTHETIC PROTEIN FLIR"/>
    <property type="match status" value="1"/>
</dbReference>
<feature type="transmembrane region" description="Helical" evidence="10">
    <location>
        <begin position="81"/>
        <end position="104"/>
    </location>
</feature>
<evidence type="ECO:0000256" key="9">
    <source>
        <dbReference type="NCBIfam" id="TIGR01400"/>
    </source>
</evidence>
<gene>
    <name evidence="11" type="ORF">SAMN05216571_104209</name>
</gene>
<evidence type="ECO:0000313" key="12">
    <source>
        <dbReference type="Proteomes" id="UP000198641"/>
    </source>
</evidence>
<proteinExistence type="inferred from homology"/>
<dbReference type="InterPro" id="IPR002010">
    <property type="entry name" value="T3SS_IM_R"/>
</dbReference>
<dbReference type="OrthoDB" id="9797790at2"/>
<keyword evidence="4 10" id="KW-1003">Cell membrane</keyword>
<dbReference type="STRING" id="284577.SAMN05216571_104209"/>
<evidence type="ECO:0000256" key="2">
    <source>
        <dbReference type="ARBA" id="ARBA00009772"/>
    </source>
</evidence>
<dbReference type="GO" id="GO:0005886">
    <property type="term" value="C:plasma membrane"/>
    <property type="evidence" value="ECO:0007669"/>
    <property type="project" value="UniProtKB-SubCell"/>
</dbReference>
<feature type="transmembrane region" description="Helical" evidence="10">
    <location>
        <begin position="125"/>
        <end position="147"/>
    </location>
</feature>
<protein>
    <recommendedName>
        <fullName evidence="3 9">Flagellar biosynthetic protein FliR</fullName>
    </recommendedName>
</protein>
<feature type="transmembrane region" description="Helical" evidence="10">
    <location>
        <begin position="12"/>
        <end position="32"/>
    </location>
</feature>
<evidence type="ECO:0000256" key="4">
    <source>
        <dbReference type="ARBA" id="ARBA00022475"/>
    </source>
</evidence>
<keyword evidence="5 10" id="KW-0812">Transmembrane</keyword>
<dbReference type="GO" id="GO:0009425">
    <property type="term" value="C:bacterial-type flagellum basal body"/>
    <property type="evidence" value="ECO:0007669"/>
    <property type="project" value="UniProtKB-SubCell"/>
</dbReference>
<name>A0A1G7RE75_9GAMM</name>
<dbReference type="GO" id="GO:0044780">
    <property type="term" value="P:bacterial-type flagellum assembly"/>
    <property type="evidence" value="ECO:0007669"/>
    <property type="project" value="UniProtKB-UniRule"/>
</dbReference>
<keyword evidence="11" id="KW-0969">Cilium</keyword>
<dbReference type="Proteomes" id="UP000198641">
    <property type="component" value="Unassembled WGS sequence"/>
</dbReference>
<accession>A0A1G7RE75</accession>
<evidence type="ECO:0000313" key="11">
    <source>
        <dbReference type="EMBL" id="SDG08935.1"/>
    </source>
</evidence>
<dbReference type="NCBIfam" id="TIGR01400">
    <property type="entry name" value="fliR"/>
    <property type="match status" value="1"/>
</dbReference>
<dbReference type="InterPro" id="IPR006303">
    <property type="entry name" value="FliR"/>
</dbReference>
<keyword evidence="8 10" id="KW-0975">Bacterial flagellum</keyword>
<keyword evidence="11" id="KW-0966">Cell projection</keyword>
<organism evidence="11 12">
    <name type="scientific">Onishia taeanensis</name>
    <dbReference type="NCBI Taxonomy" id="284577"/>
    <lineage>
        <taxon>Bacteria</taxon>
        <taxon>Pseudomonadati</taxon>
        <taxon>Pseudomonadota</taxon>
        <taxon>Gammaproteobacteria</taxon>
        <taxon>Oceanospirillales</taxon>
        <taxon>Halomonadaceae</taxon>
        <taxon>Onishia</taxon>
    </lineage>
</organism>
<evidence type="ECO:0000256" key="1">
    <source>
        <dbReference type="ARBA" id="ARBA00002578"/>
    </source>
</evidence>
<dbReference type="GO" id="GO:0006605">
    <property type="term" value="P:protein targeting"/>
    <property type="evidence" value="ECO:0007669"/>
    <property type="project" value="UniProtKB-UniRule"/>
</dbReference>
<dbReference type="AlphaFoldDB" id="A0A1G7RE75"/>
<feature type="transmembrane region" description="Helical" evidence="10">
    <location>
        <begin position="179"/>
        <end position="204"/>
    </location>
</feature>
<evidence type="ECO:0000256" key="6">
    <source>
        <dbReference type="ARBA" id="ARBA00022989"/>
    </source>
</evidence>
<feature type="transmembrane region" description="Helical" evidence="10">
    <location>
        <begin position="44"/>
        <end position="61"/>
    </location>
</feature>
<evidence type="ECO:0000256" key="8">
    <source>
        <dbReference type="ARBA" id="ARBA00023143"/>
    </source>
</evidence>
<evidence type="ECO:0000256" key="5">
    <source>
        <dbReference type="ARBA" id="ARBA00022692"/>
    </source>
</evidence>
<feature type="transmembrane region" description="Helical" evidence="10">
    <location>
        <begin position="211"/>
        <end position="233"/>
    </location>
</feature>
<evidence type="ECO:0000256" key="3">
    <source>
        <dbReference type="ARBA" id="ARBA00021717"/>
    </source>
</evidence>
<dbReference type="RefSeq" id="WP_092524837.1">
    <property type="nucleotide sequence ID" value="NZ_FNCI01000004.1"/>
</dbReference>
<comment type="subcellular location">
    <subcellularLocation>
        <location evidence="10">Cell membrane</location>
        <topology evidence="10">Multi-pass membrane protein</topology>
    </subcellularLocation>
    <subcellularLocation>
        <location evidence="10">Bacterial flagellum basal body</location>
    </subcellularLocation>
</comment>
<keyword evidence="12" id="KW-1185">Reference proteome</keyword>
<dbReference type="PRINTS" id="PR00953">
    <property type="entry name" value="TYPE3IMRPROT"/>
</dbReference>
<dbReference type="EMBL" id="FNCI01000004">
    <property type="protein sequence ID" value="SDG08935.1"/>
    <property type="molecule type" value="Genomic_DNA"/>
</dbReference>
<keyword evidence="11" id="KW-0282">Flagellum</keyword>
<dbReference type="Pfam" id="PF01311">
    <property type="entry name" value="Bac_export_1"/>
    <property type="match status" value="1"/>
</dbReference>
<keyword evidence="7 10" id="KW-0472">Membrane</keyword>